<feature type="transmembrane region" description="Helical" evidence="12">
    <location>
        <begin position="244"/>
        <end position="266"/>
    </location>
</feature>
<dbReference type="AlphaFoldDB" id="A0A7X8TRE2"/>
<name>A0A7X8TRE2_9VIBR</name>
<keyword evidence="3" id="KW-0813">Transport</keyword>
<evidence type="ECO:0000256" key="7">
    <source>
        <dbReference type="ARBA" id="ARBA00022989"/>
    </source>
</evidence>
<dbReference type="PANTHER" id="PTHR43298">
    <property type="entry name" value="MULTIDRUG RESISTANCE PROTEIN NORM-RELATED"/>
    <property type="match status" value="1"/>
</dbReference>
<keyword evidence="14" id="KW-1185">Reference proteome</keyword>
<evidence type="ECO:0000256" key="3">
    <source>
        <dbReference type="ARBA" id="ARBA00022448"/>
    </source>
</evidence>
<proteinExistence type="predicted"/>
<keyword evidence="6 12" id="KW-0812">Transmembrane</keyword>
<reference evidence="13 14" key="1">
    <citation type="submission" date="2020-04" db="EMBL/GenBank/DDBJ databases">
        <title>Vibrio sp. SM6, a novel species isolated from seawater.</title>
        <authorList>
            <person name="Wang X."/>
        </authorList>
    </citation>
    <scope>NUCLEOTIDE SEQUENCE [LARGE SCALE GENOMIC DNA]</scope>
    <source>
        <strain evidence="13 14">SM6</strain>
    </source>
</reference>
<feature type="transmembrane region" description="Helical" evidence="12">
    <location>
        <begin position="318"/>
        <end position="337"/>
    </location>
</feature>
<dbReference type="GO" id="GO:0006811">
    <property type="term" value="P:monoatomic ion transport"/>
    <property type="evidence" value="ECO:0007669"/>
    <property type="project" value="UniProtKB-KW"/>
</dbReference>
<dbReference type="Pfam" id="PF01554">
    <property type="entry name" value="MatE"/>
    <property type="match status" value="2"/>
</dbReference>
<evidence type="ECO:0000313" key="14">
    <source>
        <dbReference type="Proteomes" id="UP000535589"/>
    </source>
</evidence>
<feature type="transmembrane region" description="Helical" evidence="12">
    <location>
        <begin position="191"/>
        <end position="218"/>
    </location>
</feature>
<evidence type="ECO:0000256" key="2">
    <source>
        <dbReference type="ARBA" id="ARBA00013489"/>
    </source>
</evidence>
<dbReference type="NCBIfam" id="TIGR00797">
    <property type="entry name" value="matE"/>
    <property type="match status" value="1"/>
</dbReference>
<evidence type="ECO:0000256" key="10">
    <source>
        <dbReference type="ARBA" id="ARBA00030855"/>
    </source>
</evidence>
<dbReference type="EMBL" id="JABAIK010000009">
    <property type="protein sequence ID" value="NLS13458.1"/>
    <property type="molecule type" value="Genomic_DNA"/>
</dbReference>
<feature type="transmembrane region" description="Helical" evidence="12">
    <location>
        <begin position="395"/>
        <end position="415"/>
    </location>
</feature>
<comment type="subcellular location">
    <subcellularLocation>
        <location evidence="1">Cell inner membrane</location>
        <topology evidence="1">Multi-pass membrane protein</topology>
    </subcellularLocation>
</comment>
<evidence type="ECO:0000256" key="5">
    <source>
        <dbReference type="ARBA" id="ARBA00022475"/>
    </source>
</evidence>
<dbReference type="PIRSF" id="PIRSF006603">
    <property type="entry name" value="DinF"/>
    <property type="match status" value="1"/>
</dbReference>
<evidence type="ECO:0000256" key="11">
    <source>
        <dbReference type="ARBA" id="ARBA00031636"/>
    </source>
</evidence>
<keyword evidence="9 12" id="KW-0472">Membrane</keyword>
<dbReference type="Proteomes" id="UP000535589">
    <property type="component" value="Unassembled WGS sequence"/>
</dbReference>
<dbReference type="InterPro" id="IPR002528">
    <property type="entry name" value="MATE_fam"/>
</dbReference>
<feature type="transmembrane region" description="Helical" evidence="12">
    <location>
        <begin position="20"/>
        <end position="41"/>
    </location>
</feature>
<sequence>MTVNSNNLLPNNLLATIAKLGFPIAVQSALVAVLSLADVLMVSDFGKEATAAVGIASKWHFVAIMIMAGLASANGTLVAQYWGRGDTRSAKTVSMIAANFGLKVLLPISLLITFGATYIMMLQTQDAKVIELGATYLWYGFPILLLTHLIIVVEASMRSSGDTVTPLIFSSGTIVLNIALNYWLIKGGLGVPAMGVAGAALATTISRLIQVVGTLIYLKWRSHWLLTTESSPERPSLRLSYRRLALPLTLGSVLWAFGTMVYQMIFGHMGTTELAVYSMLGPFESLCYSIFFGISISCSVLIGQALGRSQFAQAEAMASYFIRVVFICGIALGGIMWLNQDWVLYALNLDTPELAPLAAPAVTILCCGLWLRMLNMTIINGMIRAGGDNVFCLRMDFIAMWLTGLPVCAIAAFVVGLEFRFVYGLMFIEEALKFTLCYRRYKQKYWITNLTVVTQENPQTPQAA</sequence>
<dbReference type="GO" id="GO:0042910">
    <property type="term" value="F:xenobiotic transmembrane transporter activity"/>
    <property type="evidence" value="ECO:0007669"/>
    <property type="project" value="InterPro"/>
</dbReference>
<keyword evidence="4" id="KW-0050">Antiport</keyword>
<dbReference type="InterPro" id="IPR048279">
    <property type="entry name" value="MdtK-like"/>
</dbReference>
<dbReference type="PANTHER" id="PTHR43298:SF2">
    <property type="entry name" value="FMN_FAD EXPORTER YEEO-RELATED"/>
    <property type="match status" value="1"/>
</dbReference>
<keyword evidence="5" id="KW-1003">Cell membrane</keyword>
<accession>A0A7X8TRE2</accession>
<evidence type="ECO:0000256" key="9">
    <source>
        <dbReference type="ARBA" id="ARBA00023136"/>
    </source>
</evidence>
<evidence type="ECO:0000256" key="12">
    <source>
        <dbReference type="SAM" id="Phobius"/>
    </source>
</evidence>
<evidence type="ECO:0000256" key="6">
    <source>
        <dbReference type="ARBA" id="ARBA00022692"/>
    </source>
</evidence>
<evidence type="ECO:0000256" key="8">
    <source>
        <dbReference type="ARBA" id="ARBA00023065"/>
    </source>
</evidence>
<gene>
    <name evidence="13" type="ORF">HGP28_11190</name>
</gene>
<feature type="transmembrane region" description="Helical" evidence="12">
    <location>
        <begin position="104"/>
        <end position="124"/>
    </location>
</feature>
<dbReference type="GO" id="GO:0015297">
    <property type="term" value="F:antiporter activity"/>
    <property type="evidence" value="ECO:0007669"/>
    <property type="project" value="UniProtKB-KW"/>
</dbReference>
<dbReference type="GO" id="GO:0005886">
    <property type="term" value="C:plasma membrane"/>
    <property type="evidence" value="ECO:0007669"/>
    <property type="project" value="UniProtKB-SubCell"/>
</dbReference>
<feature type="transmembrane region" description="Helical" evidence="12">
    <location>
        <begin position="61"/>
        <end position="83"/>
    </location>
</feature>
<dbReference type="InterPro" id="IPR050222">
    <property type="entry name" value="MATE_MdtK"/>
</dbReference>
<evidence type="ECO:0000313" key="13">
    <source>
        <dbReference type="EMBL" id="NLS13458.1"/>
    </source>
</evidence>
<comment type="caution">
    <text evidence="13">The sequence shown here is derived from an EMBL/GenBank/DDBJ whole genome shotgun (WGS) entry which is preliminary data.</text>
</comment>
<feature type="transmembrane region" description="Helical" evidence="12">
    <location>
        <begin position="286"/>
        <end position="306"/>
    </location>
</feature>
<protein>
    <recommendedName>
        <fullName evidence="2">Multidrug resistance protein NorM</fullName>
    </recommendedName>
    <alternativeName>
        <fullName evidence="11">Multidrug-efflux transporter</fullName>
    </alternativeName>
    <alternativeName>
        <fullName evidence="10">Na(+)/drug antiporter</fullName>
    </alternativeName>
</protein>
<organism evidence="13 14">
    <name type="scientific">Vibrio agarilyticus</name>
    <dbReference type="NCBI Taxonomy" id="2726741"/>
    <lineage>
        <taxon>Bacteria</taxon>
        <taxon>Pseudomonadati</taxon>
        <taxon>Pseudomonadota</taxon>
        <taxon>Gammaproteobacteria</taxon>
        <taxon>Vibrionales</taxon>
        <taxon>Vibrionaceae</taxon>
        <taxon>Vibrio</taxon>
    </lineage>
</organism>
<keyword evidence="7 12" id="KW-1133">Transmembrane helix</keyword>
<feature type="transmembrane region" description="Helical" evidence="12">
    <location>
        <begin position="167"/>
        <end position="185"/>
    </location>
</feature>
<evidence type="ECO:0000256" key="1">
    <source>
        <dbReference type="ARBA" id="ARBA00004429"/>
    </source>
</evidence>
<dbReference type="RefSeq" id="WP_168836540.1">
    <property type="nucleotide sequence ID" value="NZ_JABAIK010000009.1"/>
</dbReference>
<feature type="transmembrane region" description="Helical" evidence="12">
    <location>
        <begin position="357"/>
        <end position="374"/>
    </location>
</feature>
<keyword evidence="8" id="KW-0406">Ion transport</keyword>
<evidence type="ECO:0000256" key="4">
    <source>
        <dbReference type="ARBA" id="ARBA00022449"/>
    </source>
</evidence>
<feature type="transmembrane region" description="Helical" evidence="12">
    <location>
        <begin position="136"/>
        <end position="155"/>
    </location>
</feature>